<gene>
    <name evidence="2" type="ORF">CAAU_0916</name>
</gene>
<evidence type="ECO:0000313" key="2">
    <source>
        <dbReference type="EMBL" id="CCJ33000.1"/>
    </source>
</evidence>
<dbReference type="EMBL" id="CAKP01000046">
    <property type="protein sequence ID" value="CCJ33000.1"/>
    <property type="molecule type" value="Genomic_DNA"/>
</dbReference>
<dbReference type="GO" id="GO:0005737">
    <property type="term" value="C:cytoplasm"/>
    <property type="evidence" value="ECO:0007669"/>
    <property type="project" value="TreeGrafter"/>
</dbReference>
<dbReference type="GO" id="GO:0071713">
    <property type="term" value="F:para-aminobenzoyl-glutamate hydrolase activity"/>
    <property type="evidence" value="ECO:0007669"/>
    <property type="project" value="TreeGrafter"/>
</dbReference>
<dbReference type="GO" id="GO:0016805">
    <property type="term" value="F:dipeptidase activity"/>
    <property type="evidence" value="ECO:0007669"/>
    <property type="project" value="InterPro"/>
</dbReference>
<dbReference type="SUPFAM" id="SSF53187">
    <property type="entry name" value="Zn-dependent exopeptidases"/>
    <property type="match status" value="1"/>
</dbReference>
<dbReference type="AlphaFoldDB" id="I7LG50"/>
<dbReference type="InterPro" id="IPR052030">
    <property type="entry name" value="Peptidase_M20/M20A_hydrolases"/>
</dbReference>
<dbReference type="Gene3D" id="3.40.630.10">
    <property type="entry name" value="Zn peptidases"/>
    <property type="match status" value="1"/>
</dbReference>
<dbReference type="Proteomes" id="UP000007652">
    <property type="component" value="Unassembled WGS sequence"/>
</dbReference>
<comment type="caution">
    <text evidence="2">The sequence shown here is derived from an EMBL/GenBank/DDBJ whole genome shotgun (WGS) entry which is preliminary data.</text>
</comment>
<dbReference type="SUPFAM" id="SSF55031">
    <property type="entry name" value="Bacterial exopeptidase dimerisation domain"/>
    <property type="match status" value="1"/>
</dbReference>
<name>I7LG50_9CLOT</name>
<sequence length="375" mass="42451">MSNIERNLIKGYIESSKEKLYALLDDLYNINIDKDHEKKAFNILTTFLKENGFFINNNIQQIENTFIAEIGNGSKKIGFFCEFEVLKEGYTNGHNIQCVMNIGSALGLTRVLDKIDSKIIIYGLPKEESLPLKITLSNRHIFDDLDLIICAHPGEKTYESVGSMAMSIMKFEFAGKRASFNLNPNEGISSLNPIIKFLDIIQDLKSEFNSHLVNYVINCDNQDIFIIPEKSECTIGVKATDMMVLEKIKDKIIESAKFISKVYSCDFDYKVESEYMPFKKNVELIKLTSHNLKECGIINIHGPLSSALSLDIGLISHRIPTVHPYIGICENGERYGTIEFKEATIKNYAKDMMIKASCALALTAYDWIFKSSNLP</sequence>
<dbReference type="RefSeq" id="WP_008908274.1">
    <property type="nucleotide sequence ID" value="NZ_CAKP01000046.1"/>
</dbReference>
<protein>
    <recommendedName>
        <fullName evidence="1">Peptidase M20 domain-containing protein 2</fullName>
    </recommendedName>
</protein>
<accession>I7LG50</accession>
<reference evidence="2 3" key="1">
    <citation type="journal article" date="2011" name="J. Bacteriol.">
        <title>Draft genome sequence of Caloramator australicus strain RC3T, a thermoanaerobe from the Great Artesian Basin of Australia.</title>
        <authorList>
            <person name="Ogg C.D."/>
            <person name="Patel B.K.C."/>
        </authorList>
    </citation>
    <scope>NUCLEOTIDE SEQUENCE [LARGE SCALE GENOMIC DNA]</scope>
    <source>
        <strain evidence="2 3">RC3</strain>
    </source>
</reference>
<dbReference type="PANTHER" id="PTHR30575">
    <property type="entry name" value="PEPTIDASE M20"/>
    <property type="match status" value="1"/>
</dbReference>
<dbReference type="InterPro" id="IPR017144">
    <property type="entry name" value="Xaa-Arg_dipeptidase"/>
</dbReference>
<organism evidence="2 3">
    <name type="scientific">Caloramator australicus RC3</name>
    <dbReference type="NCBI Taxonomy" id="857293"/>
    <lineage>
        <taxon>Bacteria</taxon>
        <taxon>Bacillati</taxon>
        <taxon>Bacillota</taxon>
        <taxon>Clostridia</taxon>
        <taxon>Eubacteriales</taxon>
        <taxon>Clostridiaceae</taxon>
        <taxon>Caloramator</taxon>
    </lineage>
</organism>
<comment type="similarity">
    <text evidence="1">Belongs to the peptidase M20A family.</text>
</comment>
<dbReference type="GO" id="GO:0046657">
    <property type="term" value="P:folic acid catabolic process"/>
    <property type="evidence" value="ECO:0007669"/>
    <property type="project" value="TreeGrafter"/>
</dbReference>
<evidence type="ECO:0000256" key="1">
    <source>
        <dbReference type="PIRNR" id="PIRNR037226"/>
    </source>
</evidence>
<keyword evidence="2" id="KW-0378">Hydrolase</keyword>
<dbReference type="OrthoDB" id="9781032at2"/>
<dbReference type="PANTHER" id="PTHR30575:SF0">
    <property type="entry name" value="XAA-ARG DIPEPTIDASE"/>
    <property type="match status" value="1"/>
</dbReference>
<dbReference type="PIRSF" id="PIRSF037226">
    <property type="entry name" value="Amidohydrolase_ACY1L2_prd"/>
    <property type="match status" value="1"/>
</dbReference>
<dbReference type="STRING" id="857293.CAAU_0916"/>
<dbReference type="eggNOG" id="COG1473">
    <property type="taxonomic scope" value="Bacteria"/>
</dbReference>
<dbReference type="InterPro" id="IPR036264">
    <property type="entry name" value="Bact_exopeptidase_dim_dom"/>
</dbReference>
<dbReference type="Gene3D" id="3.30.70.360">
    <property type="match status" value="1"/>
</dbReference>
<proteinExistence type="inferred from homology"/>
<evidence type="ECO:0000313" key="3">
    <source>
        <dbReference type="Proteomes" id="UP000007652"/>
    </source>
</evidence>
<keyword evidence="3" id="KW-1185">Reference proteome</keyword>